<accession>A0ABX8ZV36</accession>
<dbReference type="PANTHER" id="PTHR37422:SF13">
    <property type="entry name" value="LIPOPOLYSACCHARIDE BIOSYNTHESIS PROTEIN PA4999-RELATED"/>
    <property type="match status" value="1"/>
</dbReference>
<feature type="transmembrane region" description="Helical" evidence="1">
    <location>
        <begin position="53"/>
        <end position="72"/>
    </location>
</feature>
<name>A0ABX8ZV36_9SPHN</name>
<feature type="transmembrane region" description="Helical" evidence="1">
    <location>
        <begin position="326"/>
        <end position="351"/>
    </location>
</feature>
<feature type="transmembrane region" description="Helical" evidence="1">
    <location>
        <begin position="108"/>
        <end position="126"/>
    </location>
</feature>
<feature type="transmembrane region" description="Helical" evidence="1">
    <location>
        <begin position="78"/>
        <end position="101"/>
    </location>
</feature>
<protein>
    <recommendedName>
        <fullName evidence="4">O-Antigen ligase</fullName>
    </recommendedName>
</protein>
<proteinExistence type="predicted"/>
<dbReference type="Proteomes" id="UP000824300">
    <property type="component" value="Chromosome"/>
</dbReference>
<dbReference type="InterPro" id="IPR051533">
    <property type="entry name" value="WaaL-like"/>
</dbReference>
<keyword evidence="1" id="KW-1133">Transmembrane helix</keyword>
<evidence type="ECO:0008006" key="4">
    <source>
        <dbReference type="Google" id="ProtNLM"/>
    </source>
</evidence>
<dbReference type="RefSeq" id="WP_221428569.1">
    <property type="nucleotide sequence ID" value="NZ_CP081296.1"/>
</dbReference>
<feature type="transmembrane region" description="Helical" evidence="1">
    <location>
        <begin position="195"/>
        <end position="223"/>
    </location>
</feature>
<reference evidence="2 3" key="1">
    <citation type="submission" date="2021-08" db="EMBL/GenBank/DDBJ databases">
        <title>Comparative Genomics Analysis of the Genus Qipengyuania Reveals Extensive Genetic Diversity and Metabolic Versatility, Including the Description of Fifteen Novel Species.</title>
        <authorList>
            <person name="Liu Y."/>
        </authorList>
    </citation>
    <scope>NUCLEOTIDE SEQUENCE [LARGE SCALE GENOMIC DNA]</scope>
    <source>
        <strain evidence="2 3">1NDW3</strain>
    </source>
</reference>
<feature type="transmembrane region" description="Helical" evidence="1">
    <location>
        <begin position="243"/>
        <end position="268"/>
    </location>
</feature>
<keyword evidence="1" id="KW-0472">Membrane</keyword>
<sequence>MLVVPFYIGPELAPNAQLNAERALLVLMAASLIDRGSSQMFFRGGNVLLRQRLLIAVAMLAYFSLRFVSALFSPFPVSVLFVVNELVSQFFVFLVFFTLFLHLDLRRMIGVILALSIMFIFAIVAIELASGQNPFAALAPEGAGSAINNQAIVRSGLLRVKGTFEHPLTLAHMVVMVLPVLLFSSLGLRPFVRVAAVLALILMGLSTGSRTLVVLMVLELGIWSMLRPIRFNTGATTFTSRGVALLFGPIAIGLAIYVAQQISGTSLFESGVRSAQIRNGMIGIQAKPWFGYGPGPGAIAAITDGMRGGVGAMRLWRENLSTVDNWFLSVLLSSGFTTFFAFLALIAAILAQGKDVLLKGITRARLAAQGMDSLAIGLWLGCLFGAGFMAVLSIFTLHPLFYILAAWLTALVTRARLSREDAR</sequence>
<feature type="transmembrane region" description="Helical" evidence="1">
    <location>
        <begin position="168"/>
        <end position="188"/>
    </location>
</feature>
<evidence type="ECO:0000256" key="1">
    <source>
        <dbReference type="SAM" id="Phobius"/>
    </source>
</evidence>
<organism evidence="2 3">
    <name type="scientific">Qipengyuania xiapuensis</name>
    <dbReference type="NCBI Taxonomy" id="2867236"/>
    <lineage>
        <taxon>Bacteria</taxon>
        <taxon>Pseudomonadati</taxon>
        <taxon>Pseudomonadota</taxon>
        <taxon>Alphaproteobacteria</taxon>
        <taxon>Sphingomonadales</taxon>
        <taxon>Erythrobacteraceae</taxon>
        <taxon>Qipengyuania</taxon>
    </lineage>
</organism>
<keyword evidence="1" id="KW-0812">Transmembrane</keyword>
<dbReference type="EMBL" id="CP081296">
    <property type="protein sequence ID" value="QZD92873.1"/>
    <property type="molecule type" value="Genomic_DNA"/>
</dbReference>
<evidence type="ECO:0000313" key="3">
    <source>
        <dbReference type="Proteomes" id="UP000824300"/>
    </source>
</evidence>
<feature type="transmembrane region" description="Helical" evidence="1">
    <location>
        <begin position="372"/>
        <end position="394"/>
    </location>
</feature>
<keyword evidence="3" id="KW-1185">Reference proteome</keyword>
<gene>
    <name evidence="2" type="ORF">K3162_02190</name>
</gene>
<evidence type="ECO:0000313" key="2">
    <source>
        <dbReference type="EMBL" id="QZD92873.1"/>
    </source>
</evidence>
<dbReference type="PANTHER" id="PTHR37422">
    <property type="entry name" value="TEICHURONIC ACID BIOSYNTHESIS PROTEIN TUAE"/>
    <property type="match status" value="1"/>
</dbReference>